<evidence type="ECO:0000313" key="1">
    <source>
        <dbReference type="EMBL" id="CAK98336.1"/>
    </source>
</evidence>
<dbReference type="AlphaFoldDB" id="Q14Q93"/>
<name>Q14Q93_SPICI</name>
<gene>
    <name evidence="1" type="ORF">SPICI01B_089</name>
</gene>
<reference evidence="1" key="1">
    <citation type="journal article" date="2010" name="Appl. Environ. Microbiol.">
        <title>Partial chromosome sequence of Spiroplasma citri reveals extensive viral invasion and important gene decay.</title>
        <authorList>
            <person name="Carle P."/>
            <person name="Saillard C."/>
            <person name="Carrere N."/>
            <person name="Carrere S."/>
            <person name="Duret S."/>
            <person name="Eveillard S."/>
            <person name="Gaurivaud P."/>
            <person name="Gourgues G."/>
            <person name="Gouzy J."/>
            <person name="Salar P."/>
            <person name="Verdin E."/>
            <person name="Breton M."/>
            <person name="Blanchard A."/>
            <person name="Laigret F."/>
            <person name="Bove J.M."/>
            <person name="Renaudin J."/>
            <person name="Foissac X."/>
        </authorList>
    </citation>
    <scope>NUCLEOTIDE SEQUENCE</scope>
    <source>
        <strain evidence="1">GII3-3X</strain>
    </source>
</reference>
<sequence length="131" mass="15639">MTEYKSKYINKTWDEITTSFDWVNCQPIDFRISHHKKHYDLQCLEWTKMYLNLFKDKWGVIASYMEHYKINDILDLASDGLKILQFEKKIKGIVYDAKRVAFVKNDVIIKLTRGKNYCLHLQDSISLITLL</sequence>
<organism evidence="1">
    <name type="scientific">Spiroplasma citri</name>
    <dbReference type="NCBI Taxonomy" id="2133"/>
    <lineage>
        <taxon>Bacteria</taxon>
        <taxon>Bacillati</taxon>
        <taxon>Mycoplasmatota</taxon>
        <taxon>Mollicutes</taxon>
        <taxon>Entomoplasmatales</taxon>
        <taxon>Spiroplasmataceae</taxon>
        <taxon>Spiroplasma</taxon>
    </lineage>
</organism>
<protein>
    <submittedName>
        <fullName evidence="1">Uncharacterized protein</fullName>
    </submittedName>
</protein>
<accession>Q14Q93</accession>
<proteinExistence type="predicted"/>
<dbReference type="EMBL" id="AM285302">
    <property type="protein sequence ID" value="CAK98336.1"/>
    <property type="molecule type" value="Genomic_DNA"/>
</dbReference>
<dbReference type="RefSeq" id="WP_277945405.1">
    <property type="nucleotide sequence ID" value="NZ_CP096807.1"/>
</dbReference>